<accession>A0AAN8NG99</accession>
<feature type="compositionally biased region" description="Basic and acidic residues" evidence="1">
    <location>
        <begin position="11"/>
        <end position="24"/>
    </location>
</feature>
<feature type="compositionally biased region" description="Low complexity" evidence="1">
    <location>
        <begin position="25"/>
        <end position="37"/>
    </location>
</feature>
<reference evidence="2 3" key="1">
    <citation type="submission" date="2019-10" db="EMBL/GenBank/DDBJ databases">
        <authorList>
            <person name="Palmer J.M."/>
        </authorList>
    </citation>
    <scope>NUCLEOTIDE SEQUENCE [LARGE SCALE GENOMIC DNA]</scope>
    <source>
        <strain evidence="2 3">TWF506</strain>
    </source>
</reference>
<evidence type="ECO:0000256" key="1">
    <source>
        <dbReference type="SAM" id="MobiDB-lite"/>
    </source>
</evidence>
<feature type="compositionally biased region" description="Acidic residues" evidence="1">
    <location>
        <begin position="169"/>
        <end position="184"/>
    </location>
</feature>
<comment type="caution">
    <text evidence="2">The sequence shown here is derived from an EMBL/GenBank/DDBJ whole genome shotgun (WGS) entry which is preliminary data.</text>
</comment>
<sequence length="471" mass="53423">MAANETTAPPDENKPSTSLERERLLQSPDLEPLLLNPQTPPTIPTTVQTLRRIFEDTSLSHEEQDSFAESILAIVRKQPGNPKIYQPVNFEEELEKVILEWVGRVMMEFHVGISSVRDDWSGQQGIRMPVSTANGPEENQDKEGVEVIEREEEGDQNIDNEDGEYKEYEEYEEAGEEDEEDDVENTVSENNDFDQEPDSASSVEDNFMIWEHPEVEAELAWHQTLGRNILPEHFALFKRCITERIRHCAGEEKEVLYQVLSESQITWLIEPVPENSSVKMPEKEQVWIVIWSVIKYARLLLRAGGGAVQGNTRINEYVAIMVGVWWLVRGEPFEYITKAQRGGPEVYMSAEGWVMSEEPWAEMVLSESLGGSFEQVRERVKARKEAGKAARGRGGEADPTRPHHTEDDADIMSAREDLVRGILEEALMGTTRSLGLWSESVDRRWQRAQAGNARARADEQDPSAPASPEGY</sequence>
<dbReference type="EMBL" id="JAVHJM010000004">
    <property type="protein sequence ID" value="KAK6515515.1"/>
    <property type="molecule type" value="Genomic_DNA"/>
</dbReference>
<feature type="region of interest" description="Disordered" evidence="1">
    <location>
        <begin position="383"/>
        <end position="412"/>
    </location>
</feature>
<feature type="region of interest" description="Disordered" evidence="1">
    <location>
        <begin position="438"/>
        <end position="471"/>
    </location>
</feature>
<proteinExistence type="predicted"/>
<organism evidence="2 3">
    <name type="scientific">Arthrobotrys conoides</name>
    <dbReference type="NCBI Taxonomy" id="74498"/>
    <lineage>
        <taxon>Eukaryota</taxon>
        <taxon>Fungi</taxon>
        <taxon>Dikarya</taxon>
        <taxon>Ascomycota</taxon>
        <taxon>Pezizomycotina</taxon>
        <taxon>Orbiliomycetes</taxon>
        <taxon>Orbiliales</taxon>
        <taxon>Orbiliaceae</taxon>
        <taxon>Arthrobotrys</taxon>
    </lineage>
</organism>
<protein>
    <submittedName>
        <fullName evidence="2">Uncharacterized protein</fullName>
    </submittedName>
</protein>
<name>A0AAN8NG99_9PEZI</name>
<keyword evidence="3" id="KW-1185">Reference proteome</keyword>
<feature type="region of interest" description="Disordered" evidence="1">
    <location>
        <begin position="151"/>
        <end position="201"/>
    </location>
</feature>
<feature type="region of interest" description="Disordered" evidence="1">
    <location>
        <begin position="1"/>
        <end position="44"/>
    </location>
</feature>
<evidence type="ECO:0000313" key="3">
    <source>
        <dbReference type="Proteomes" id="UP001307849"/>
    </source>
</evidence>
<dbReference type="Proteomes" id="UP001307849">
    <property type="component" value="Unassembled WGS sequence"/>
</dbReference>
<dbReference type="AlphaFoldDB" id="A0AAN8NG99"/>
<feature type="compositionally biased region" description="Acidic residues" evidence="1">
    <location>
        <begin position="151"/>
        <end position="162"/>
    </location>
</feature>
<feature type="compositionally biased region" description="Basic and acidic residues" evidence="1">
    <location>
        <begin position="383"/>
        <end position="406"/>
    </location>
</feature>
<evidence type="ECO:0000313" key="2">
    <source>
        <dbReference type="EMBL" id="KAK6515515.1"/>
    </source>
</evidence>
<gene>
    <name evidence="2" type="ORF">TWF506_007848</name>
</gene>